<name>E3T733_9BACT</name>
<dbReference type="EMBL" id="GU260713">
    <property type="protein sequence ID" value="ADC36127.1"/>
    <property type="molecule type" value="Genomic_DNA"/>
</dbReference>
<dbReference type="AlphaFoldDB" id="E3T733"/>
<proteinExistence type="predicted"/>
<accession>E3T733</accession>
<reference evidence="1" key="2">
    <citation type="journal article" date="2010" name="Appl. Environ. Microbiol.">
        <title>Comparative analysis of acidobacterial genomic fragments from terrestrial and aquatic metagenomic libraries, with emphasis on acidobacteria subdivision 6.</title>
        <authorList>
            <person name="Kielak A.M."/>
            <person name="van Veen J.A."/>
            <person name="Kowalchuk G.A."/>
        </authorList>
    </citation>
    <scope>NUCLEOTIDE SEQUENCE</scope>
</reference>
<reference evidence="1" key="1">
    <citation type="submission" date="2009-12" db="EMBL/GenBank/DDBJ databases">
        <authorList>
            <person name="Kielak A."/>
            <person name="van Veen J.A."/>
            <person name="Kowalchuk G.A."/>
        </authorList>
    </citation>
    <scope>NUCLEOTIDE SEQUENCE</scope>
</reference>
<protein>
    <submittedName>
        <fullName evidence="1">Uncharacterized protein</fullName>
    </submittedName>
</protein>
<organism evidence="1">
    <name type="scientific">uncultured bacterium 253</name>
    <dbReference type="NCBI Taxonomy" id="698385"/>
    <lineage>
        <taxon>Bacteria</taxon>
        <taxon>environmental samples</taxon>
    </lineage>
</organism>
<sequence>MIKTVCLNSTTKKFTENCPSADISELRLEEGNIVWADVSDPTSHDFEELAEELASTLSQLKIVATSTSARR</sequence>
<evidence type="ECO:0000313" key="1">
    <source>
        <dbReference type="EMBL" id="ADC36127.1"/>
    </source>
</evidence>